<reference evidence="4" key="1">
    <citation type="journal article" date="2019" name="Int. J. Syst. Evol. Microbiol.">
        <title>The Global Catalogue of Microorganisms (GCM) 10K type strain sequencing project: providing services to taxonomists for standard genome sequencing and annotation.</title>
        <authorList>
            <consortium name="The Broad Institute Genomics Platform"/>
            <consortium name="The Broad Institute Genome Sequencing Center for Infectious Disease"/>
            <person name="Wu L."/>
            <person name="Ma J."/>
        </authorList>
    </citation>
    <scope>NUCLEOTIDE SEQUENCE [LARGE SCALE GENOMIC DNA]</scope>
    <source>
        <strain evidence="4">JCM 17024</strain>
    </source>
</reference>
<feature type="domain" description="CobQ/CobB/MinD/ParA nucleotide binding" evidence="2">
    <location>
        <begin position="208"/>
        <end position="418"/>
    </location>
</feature>
<proteinExistence type="predicted"/>
<keyword evidence="4" id="KW-1185">Reference proteome</keyword>
<dbReference type="SUPFAM" id="SSF52540">
    <property type="entry name" value="P-loop containing nucleoside triphosphate hydrolases"/>
    <property type="match status" value="1"/>
</dbReference>
<dbReference type="Proteomes" id="UP001501591">
    <property type="component" value="Unassembled WGS sequence"/>
</dbReference>
<dbReference type="Pfam" id="PF01656">
    <property type="entry name" value="CbiA"/>
    <property type="match status" value="1"/>
</dbReference>
<evidence type="ECO:0000259" key="2">
    <source>
        <dbReference type="Pfam" id="PF01656"/>
    </source>
</evidence>
<dbReference type="EMBL" id="BAABCP010000001">
    <property type="protein sequence ID" value="GAA3937250.1"/>
    <property type="molecule type" value="Genomic_DNA"/>
</dbReference>
<dbReference type="PANTHER" id="PTHR43384">
    <property type="entry name" value="SEPTUM SITE-DETERMINING PROTEIN MIND HOMOLOG, CHLOROPLASTIC-RELATED"/>
    <property type="match status" value="1"/>
</dbReference>
<name>A0ABP7N8D9_9MICO</name>
<organism evidence="3 4">
    <name type="scientific">Microbacterium soli</name>
    <dbReference type="NCBI Taxonomy" id="446075"/>
    <lineage>
        <taxon>Bacteria</taxon>
        <taxon>Bacillati</taxon>
        <taxon>Actinomycetota</taxon>
        <taxon>Actinomycetes</taxon>
        <taxon>Micrococcales</taxon>
        <taxon>Microbacteriaceae</taxon>
        <taxon>Microbacterium</taxon>
    </lineage>
</organism>
<dbReference type="Gene3D" id="3.40.50.300">
    <property type="entry name" value="P-loop containing nucleotide triphosphate hydrolases"/>
    <property type="match status" value="1"/>
</dbReference>
<dbReference type="InterPro" id="IPR027417">
    <property type="entry name" value="P-loop_NTPase"/>
</dbReference>
<gene>
    <name evidence="3" type="ORF">GCM10022383_14360</name>
</gene>
<evidence type="ECO:0000256" key="1">
    <source>
        <dbReference type="SAM" id="MobiDB-lite"/>
    </source>
</evidence>
<sequence>MTTPFLLVTRSAEFESRLRGLLGGRLTVVPGVFLTFGADAVVSQVSDEPKVAFIGPVMNFDETRALAGELIDRHPDIAIVVVREQRSDLEDWVDDLPLHAVVSPLATDDELKGQIVDVVRWLVGAGKATSDDFLPQSEATDPTERRRVFAELLGMPTPVEPDEIEEPEPEEPPEEAEPEPEATEAVEPEAPEWEFPPLDSDQRPEAFAVVAPKGGQGKTTLSINLAAGLARVAPNSVVLVDADTQFGDISAALDLSPAGTIVDATSDAAADELILKTTLTHHSGGFFVVASAPSPELGDAIPPHALARLIEQLRGIFRYVVIDTTPGLGEQTLTVIEHVTDAVFVANLGVPSLRALRTELEMLRTLELLPANRRIVINQSEKNVGISVKDAEQIIGAPVDVEVPRSSAVVLASNRGVPLIDDDPRDHAARAIWTLVGQIAPEARTRSARRQRRS</sequence>
<dbReference type="InterPro" id="IPR002586">
    <property type="entry name" value="CobQ/CobB/MinD/ParA_Nub-bd_dom"/>
</dbReference>
<dbReference type="InterPro" id="IPR050625">
    <property type="entry name" value="ParA/MinD_ATPase"/>
</dbReference>
<dbReference type="RefSeq" id="WP_344818855.1">
    <property type="nucleotide sequence ID" value="NZ_BAABCP010000001.1"/>
</dbReference>
<accession>A0ABP7N8D9</accession>
<protein>
    <recommendedName>
        <fullName evidence="2">CobQ/CobB/MinD/ParA nucleotide binding domain-containing protein</fullName>
    </recommendedName>
</protein>
<feature type="compositionally biased region" description="Acidic residues" evidence="1">
    <location>
        <begin position="160"/>
        <end position="192"/>
    </location>
</feature>
<feature type="region of interest" description="Disordered" evidence="1">
    <location>
        <begin position="154"/>
        <end position="200"/>
    </location>
</feature>
<evidence type="ECO:0000313" key="3">
    <source>
        <dbReference type="EMBL" id="GAA3937250.1"/>
    </source>
</evidence>
<dbReference type="PANTHER" id="PTHR43384:SF13">
    <property type="entry name" value="SLR0110 PROTEIN"/>
    <property type="match status" value="1"/>
</dbReference>
<evidence type="ECO:0000313" key="4">
    <source>
        <dbReference type="Proteomes" id="UP001501591"/>
    </source>
</evidence>
<comment type="caution">
    <text evidence="3">The sequence shown here is derived from an EMBL/GenBank/DDBJ whole genome shotgun (WGS) entry which is preliminary data.</text>
</comment>